<evidence type="ECO:0000256" key="4">
    <source>
        <dbReference type="SAM" id="MobiDB-lite"/>
    </source>
</evidence>
<evidence type="ECO:0000259" key="5">
    <source>
        <dbReference type="PROSITE" id="PS50280"/>
    </source>
</evidence>
<feature type="domain" description="SET" evidence="5">
    <location>
        <begin position="112"/>
        <end position="211"/>
    </location>
</feature>
<evidence type="ECO:0000259" key="6">
    <source>
        <dbReference type="PROSITE" id="PS50868"/>
    </source>
</evidence>
<keyword evidence="3" id="KW-0949">S-adenosyl-L-methionine</keyword>
<protein>
    <recommendedName>
        <fullName evidence="9">Post-SET domain-containing protein</fullName>
    </recommendedName>
</protein>
<keyword evidence="1" id="KW-0489">Methyltransferase</keyword>
<dbReference type="SUPFAM" id="SSF82199">
    <property type="entry name" value="SET domain"/>
    <property type="match status" value="1"/>
</dbReference>
<proteinExistence type="predicted"/>
<dbReference type="EMBL" id="AGNL01003428">
    <property type="protein sequence ID" value="EJK74695.1"/>
    <property type="molecule type" value="Genomic_DNA"/>
</dbReference>
<dbReference type="InterPro" id="IPR053201">
    <property type="entry name" value="Flavunoidine_N-MTase"/>
</dbReference>
<evidence type="ECO:0008006" key="9">
    <source>
        <dbReference type="Google" id="ProtNLM"/>
    </source>
</evidence>
<dbReference type="GO" id="GO:0032259">
    <property type="term" value="P:methylation"/>
    <property type="evidence" value="ECO:0007669"/>
    <property type="project" value="UniProtKB-KW"/>
</dbReference>
<dbReference type="OrthoDB" id="5984008at2759"/>
<dbReference type="Gene3D" id="2.170.270.10">
    <property type="entry name" value="SET domain"/>
    <property type="match status" value="1"/>
</dbReference>
<dbReference type="OMA" id="DTHISGY"/>
<accession>K0TB55</accession>
<name>K0TB55_THAOC</name>
<keyword evidence="2" id="KW-0808">Transferase</keyword>
<dbReference type="PROSITE" id="PS50280">
    <property type="entry name" value="SET"/>
    <property type="match status" value="1"/>
</dbReference>
<evidence type="ECO:0000256" key="1">
    <source>
        <dbReference type="ARBA" id="ARBA00022603"/>
    </source>
</evidence>
<feature type="domain" description="Post-SET" evidence="6">
    <location>
        <begin position="222"/>
        <end position="235"/>
    </location>
</feature>
<keyword evidence="8" id="KW-1185">Reference proteome</keyword>
<dbReference type="PROSITE" id="PS50868">
    <property type="entry name" value="POST_SET"/>
    <property type="match status" value="1"/>
</dbReference>
<organism evidence="7 8">
    <name type="scientific">Thalassiosira oceanica</name>
    <name type="common">Marine diatom</name>
    <dbReference type="NCBI Taxonomy" id="159749"/>
    <lineage>
        <taxon>Eukaryota</taxon>
        <taxon>Sar</taxon>
        <taxon>Stramenopiles</taxon>
        <taxon>Ochrophyta</taxon>
        <taxon>Bacillariophyta</taxon>
        <taxon>Coscinodiscophyceae</taxon>
        <taxon>Thalassiosirophycidae</taxon>
        <taxon>Thalassiosirales</taxon>
        <taxon>Thalassiosiraceae</taxon>
        <taxon>Thalassiosira</taxon>
    </lineage>
</organism>
<dbReference type="InterPro" id="IPR046341">
    <property type="entry name" value="SET_dom_sf"/>
</dbReference>
<dbReference type="PANTHER" id="PTHR12350">
    <property type="entry name" value="HISTONE-LYSINE N-METHYLTRANSFERASE-RELATED"/>
    <property type="match status" value="1"/>
</dbReference>
<reference evidence="7 8" key="1">
    <citation type="journal article" date="2012" name="Genome Biol.">
        <title>Genome and low-iron response of an oceanic diatom adapted to chronic iron limitation.</title>
        <authorList>
            <person name="Lommer M."/>
            <person name="Specht M."/>
            <person name="Roy A.S."/>
            <person name="Kraemer L."/>
            <person name="Andreson R."/>
            <person name="Gutowska M.A."/>
            <person name="Wolf J."/>
            <person name="Bergner S.V."/>
            <person name="Schilhabel M.B."/>
            <person name="Klostermeier U.C."/>
            <person name="Beiko R.G."/>
            <person name="Rosenstiel P."/>
            <person name="Hippler M."/>
            <person name="Laroche J."/>
        </authorList>
    </citation>
    <scope>NUCLEOTIDE SEQUENCE [LARGE SCALE GENOMIC DNA]</scope>
    <source>
        <strain evidence="7 8">CCMP1005</strain>
    </source>
</reference>
<evidence type="ECO:0000313" key="7">
    <source>
        <dbReference type="EMBL" id="EJK74695.1"/>
    </source>
</evidence>
<evidence type="ECO:0000256" key="2">
    <source>
        <dbReference type="ARBA" id="ARBA00022679"/>
    </source>
</evidence>
<dbReference type="PANTHER" id="PTHR12350:SF19">
    <property type="entry name" value="SET DOMAIN-CONTAINING PROTEIN"/>
    <property type="match status" value="1"/>
</dbReference>
<comment type="caution">
    <text evidence="7">The sequence shown here is derived from an EMBL/GenBank/DDBJ whole genome shotgun (WGS) entry which is preliminary data.</text>
</comment>
<evidence type="ECO:0000313" key="8">
    <source>
        <dbReference type="Proteomes" id="UP000266841"/>
    </source>
</evidence>
<dbReference type="eggNOG" id="ENOG502SCC8">
    <property type="taxonomic scope" value="Eukaryota"/>
</dbReference>
<dbReference type="GO" id="GO:0008168">
    <property type="term" value="F:methyltransferase activity"/>
    <property type="evidence" value="ECO:0007669"/>
    <property type="project" value="UniProtKB-KW"/>
</dbReference>
<dbReference type="InterPro" id="IPR001214">
    <property type="entry name" value="SET_dom"/>
</dbReference>
<evidence type="ECO:0000256" key="3">
    <source>
        <dbReference type="ARBA" id="ARBA00022691"/>
    </source>
</evidence>
<sequence>QSKTNPKDFELDMMRALSKLYHPAGPATRSSPKISHVACASMDAPKGQRLQALASSPSQGLSHEHHARSGAISASSLAWRRASSTDASDRSRFDSVEDVKKEVQEANKRCSGYIQVRRVNSQQWGVFAQRKFAKGSTVLSSNISSQSTTPCSHTIQVGWDRHVLMDLPGRFLNHSCDPNVGVGREINAGGSYDFVARRDIGDGDELRFDYETSEYEVGGFDECSCGASTCRGVILGYKHNKDAIDKLYGNEIAGYLLTAKER</sequence>
<dbReference type="Proteomes" id="UP000266841">
    <property type="component" value="Unassembled WGS sequence"/>
</dbReference>
<feature type="region of interest" description="Disordered" evidence="4">
    <location>
        <begin position="48"/>
        <end position="67"/>
    </location>
</feature>
<dbReference type="AlphaFoldDB" id="K0TB55"/>
<gene>
    <name evidence="7" type="ORF">THAOC_03611</name>
</gene>
<dbReference type="InterPro" id="IPR003616">
    <property type="entry name" value="Post-SET_dom"/>
</dbReference>
<feature type="non-terminal residue" evidence="7">
    <location>
        <position position="1"/>
    </location>
</feature>
<dbReference type="Pfam" id="PF00856">
    <property type="entry name" value="SET"/>
    <property type="match status" value="1"/>
</dbReference>